<evidence type="ECO:0000259" key="2">
    <source>
        <dbReference type="Pfam" id="PF09423"/>
    </source>
</evidence>
<dbReference type="InterPro" id="IPR052900">
    <property type="entry name" value="Phospholipid_Metab_Enz"/>
</dbReference>
<gene>
    <name evidence="4" type="ORF">GCM10011410_09730</name>
</gene>
<dbReference type="PANTHER" id="PTHR43606">
    <property type="entry name" value="PHOSPHATASE, PUTATIVE (AFU_ORTHOLOGUE AFUA_6G08710)-RELATED"/>
    <property type="match status" value="1"/>
</dbReference>
<evidence type="ECO:0000313" key="4">
    <source>
        <dbReference type="EMBL" id="GGC59360.1"/>
    </source>
</evidence>
<feature type="domain" description="PhoD-like phosphatase metallophosphatase" evidence="2">
    <location>
        <begin position="151"/>
        <end position="511"/>
    </location>
</feature>
<dbReference type="Gene3D" id="2.60.40.380">
    <property type="entry name" value="Purple acid phosphatase-like, N-terminal"/>
    <property type="match status" value="1"/>
</dbReference>
<protein>
    <submittedName>
        <fullName evidence="4">Phosphodiesterase/alkaline phosphatase D</fullName>
    </submittedName>
</protein>
<comment type="caution">
    <text evidence="4">The sequence shown here is derived from an EMBL/GenBank/DDBJ whole genome shotgun (WGS) entry which is preliminary data.</text>
</comment>
<dbReference type="Pfam" id="PF16655">
    <property type="entry name" value="PhoD_N"/>
    <property type="match status" value="1"/>
</dbReference>
<dbReference type="InterPro" id="IPR029052">
    <property type="entry name" value="Metallo-depent_PP-like"/>
</dbReference>
<dbReference type="Proteomes" id="UP000641514">
    <property type="component" value="Unassembled WGS sequence"/>
</dbReference>
<name>A0A916U558_9ACTN</name>
<dbReference type="SUPFAM" id="SSF56300">
    <property type="entry name" value="Metallo-dependent phosphatases"/>
    <property type="match status" value="1"/>
</dbReference>
<sequence>MLRAGIVVPTAIGASTFISRAHAQTSSAGAPSHPFMHGVASGDPTHNSVILWTRVTPNADATPGSGVGPAVTVRWEVSTDQTFAVRVAEGSTTTDVDRDHTVKVDARDLQPQTGYFFRFSIVDASQARIYSPVGRTATTPAPHQHVDRLRFGVVSCSNWEAGYFSAYRHLADRRDLDAVLHLGDYLYEYRPGKYGAKFGSVREHIPARDIVTLADYRMRHGQYKTDADLQSLHQKVPVIAIWDDHESANDAWVAGAENHDPVTQGDWRTRYRNALQAYLEWMPIRPGGSGDRLYRRLSYGSLLELTMIDLRSYRDEPAVAVTGWRDVDAPHRSITGAQQFEWFVTGLTTAAAQWKFVGNPVMISPFLIPPLEPATTAALTQLLGIPSDGAPLNTDQWDGYAAERARLFSALTTTNTRDVVFLTGDIHMSWANELPLNAANYPAAGTVGVEFVVPSVTSKNVDDILQVPPRTVGLAAEAAIQATNNHVRFVEVDSHGYGVCEVTPDHAQMDWFFIQDPVNPNSASRHAHSLRTASQSARLTPAAPLDPTSHTSRSSA</sequence>
<reference evidence="4" key="2">
    <citation type="submission" date="2020-09" db="EMBL/GenBank/DDBJ databases">
        <authorList>
            <person name="Sun Q."/>
            <person name="Zhou Y."/>
        </authorList>
    </citation>
    <scope>NUCLEOTIDE SEQUENCE</scope>
    <source>
        <strain evidence="4">CGMCC 1.15478</strain>
    </source>
</reference>
<feature type="domain" description="Phospholipase D N-terminal" evidence="3">
    <location>
        <begin position="37"/>
        <end position="138"/>
    </location>
</feature>
<feature type="region of interest" description="Disordered" evidence="1">
    <location>
        <begin position="523"/>
        <end position="556"/>
    </location>
</feature>
<evidence type="ECO:0000313" key="5">
    <source>
        <dbReference type="Proteomes" id="UP000641514"/>
    </source>
</evidence>
<reference evidence="4" key="1">
    <citation type="journal article" date="2014" name="Int. J. Syst. Evol. Microbiol.">
        <title>Complete genome sequence of Corynebacterium casei LMG S-19264T (=DSM 44701T), isolated from a smear-ripened cheese.</title>
        <authorList>
            <consortium name="US DOE Joint Genome Institute (JGI-PGF)"/>
            <person name="Walter F."/>
            <person name="Albersmeier A."/>
            <person name="Kalinowski J."/>
            <person name="Ruckert C."/>
        </authorList>
    </citation>
    <scope>NUCLEOTIDE SEQUENCE</scope>
    <source>
        <strain evidence="4">CGMCC 1.15478</strain>
    </source>
</reference>
<dbReference type="EMBL" id="BMJH01000001">
    <property type="protein sequence ID" value="GGC59360.1"/>
    <property type="molecule type" value="Genomic_DNA"/>
</dbReference>
<dbReference type="PANTHER" id="PTHR43606:SF2">
    <property type="entry name" value="ALKALINE PHOSPHATASE FAMILY PROTEIN (AFU_ORTHOLOGUE AFUA_5G03860)"/>
    <property type="match status" value="1"/>
</dbReference>
<evidence type="ECO:0000256" key="1">
    <source>
        <dbReference type="SAM" id="MobiDB-lite"/>
    </source>
</evidence>
<keyword evidence="5" id="KW-1185">Reference proteome</keyword>
<accession>A0A916U558</accession>
<proteinExistence type="predicted"/>
<evidence type="ECO:0000259" key="3">
    <source>
        <dbReference type="Pfam" id="PF16655"/>
    </source>
</evidence>
<dbReference type="Gene3D" id="3.60.21.70">
    <property type="entry name" value="PhoD-like phosphatase"/>
    <property type="match status" value="1"/>
</dbReference>
<dbReference type="InterPro" id="IPR032093">
    <property type="entry name" value="PhoD_N"/>
</dbReference>
<dbReference type="AlphaFoldDB" id="A0A916U558"/>
<dbReference type="InterPro" id="IPR018946">
    <property type="entry name" value="PhoD-like_MPP"/>
</dbReference>
<organism evidence="4 5">
    <name type="scientific">Hoyosella rhizosphaerae</name>
    <dbReference type="NCBI Taxonomy" id="1755582"/>
    <lineage>
        <taxon>Bacteria</taxon>
        <taxon>Bacillati</taxon>
        <taxon>Actinomycetota</taxon>
        <taxon>Actinomycetes</taxon>
        <taxon>Mycobacteriales</taxon>
        <taxon>Hoyosellaceae</taxon>
        <taxon>Hoyosella</taxon>
    </lineage>
</organism>
<dbReference type="CDD" id="cd07389">
    <property type="entry name" value="MPP_PhoD"/>
    <property type="match status" value="1"/>
</dbReference>
<dbReference type="Pfam" id="PF09423">
    <property type="entry name" value="PhoD"/>
    <property type="match status" value="1"/>
</dbReference>
<dbReference type="InterPro" id="IPR038607">
    <property type="entry name" value="PhoD-like_sf"/>
</dbReference>